<evidence type="ECO:0000313" key="2">
    <source>
        <dbReference type="Proteomes" id="UP001321486"/>
    </source>
</evidence>
<keyword evidence="2" id="KW-1185">Reference proteome</keyword>
<dbReference type="EMBL" id="AP027732">
    <property type="protein sequence ID" value="BDZ51402.1"/>
    <property type="molecule type" value="Genomic_DNA"/>
</dbReference>
<dbReference type="Proteomes" id="UP001321486">
    <property type="component" value="Chromosome"/>
</dbReference>
<organism evidence="1 2">
    <name type="scientific">Frondihabitans sucicola</name>
    <dbReference type="NCBI Taxonomy" id="1268041"/>
    <lineage>
        <taxon>Bacteria</taxon>
        <taxon>Bacillati</taxon>
        <taxon>Actinomycetota</taxon>
        <taxon>Actinomycetes</taxon>
        <taxon>Micrococcales</taxon>
        <taxon>Microbacteriaceae</taxon>
        <taxon>Frondihabitans</taxon>
    </lineage>
</organism>
<protein>
    <recommendedName>
        <fullName evidence="3">Discoidin domain-containing protein</fullName>
    </recommendedName>
</protein>
<dbReference type="RefSeq" id="WP_286344173.1">
    <property type="nucleotide sequence ID" value="NZ_AP027732.1"/>
</dbReference>
<evidence type="ECO:0008006" key="3">
    <source>
        <dbReference type="Google" id="ProtNLM"/>
    </source>
</evidence>
<name>A0ABM8GSK7_9MICO</name>
<accession>A0ABM8GSK7</accession>
<evidence type="ECO:0000313" key="1">
    <source>
        <dbReference type="EMBL" id="BDZ51402.1"/>
    </source>
</evidence>
<gene>
    <name evidence="1" type="ORF">GCM10025867_36430</name>
</gene>
<sequence length="205" mass="23030">MPSKYVSADGRDLWLQSNWWEAPAPTPADNYNFNLRKVRLTPYRSSRPSNRPSASINLARSGSDVTAVQISADHANWTYYNDGDRTKSEDSFDGTNKLVDFWGYTFSRSYWMNRVVYTTGAMADDGGWFSGFAGGLRVQVRRGFTWEDVERSRIAPAYPYSASAGAFTTYTLTFDETWGDGIRIIGEPGGSAHYTSIAELEVFFV</sequence>
<proteinExistence type="predicted"/>
<reference evidence="2" key="1">
    <citation type="journal article" date="2019" name="Int. J. Syst. Evol. Microbiol.">
        <title>The Global Catalogue of Microorganisms (GCM) 10K type strain sequencing project: providing services to taxonomists for standard genome sequencing and annotation.</title>
        <authorList>
            <consortium name="The Broad Institute Genomics Platform"/>
            <consortium name="The Broad Institute Genome Sequencing Center for Infectious Disease"/>
            <person name="Wu L."/>
            <person name="Ma J."/>
        </authorList>
    </citation>
    <scope>NUCLEOTIDE SEQUENCE [LARGE SCALE GENOMIC DNA]</scope>
    <source>
        <strain evidence="2">NBRC 108728</strain>
    </source>
</reference>